<protein>
    <submittedName>
        <fullName evidence="2">Unannotated protein</fullName>
    </submittedName>
</protein>
<evidence type="ECO:0000256" key="1">
    <source>
        <dbReference type="SAM" id="MobiDB-lite"/>
    </source>
</evidence>
<feature type="region of interest" description="Disordered" evidence="1">
    <location>
        <begin position="30"/>
        <end position="51"/>
    </location>
</feature>
<evidence type="ECO:0000313" key="2">
    <source>
        <dbReference type="EMBL" id="CAB4997884.1"/>
    </source>
</evidence>
<gene>
    <name evidence="2" type="ORF">UFOPK3954_01567</name>
</gene>
<organism evidence="2">
    <name type="scientific">freshwater metagenome</name>
    <dbReference type="NCBI Taxonomy" id="449393"/>
    <lineage>
        <taxon>unclassified sequences</taxon>
        <taxon>metagenomes</taxon>
        <taxon>ecological metagenomes</taxon>
    </lineage>
</organism>
<dbReference type="EMBL" id="CAFBON010000171">
    <property type="protein sequence ID" value="CAB4997884.1"/>
    <property type="molecule type" value="Genomic_DNA"/>
</dbReference>
<dbReference type="AlphaFoldDB" id="A0A6J7P7A0"/>
<accession>A0A6J7P7A0</accession>
<proteinExistence type="predicted"/>
<reference evidence="2" key="1">
    <citation type="submission" date="2020-05" db="EMBL/GenBank/DDBJ databases">
        <authorList>
            <person name="Chiriac C."/>
            <person name="Salcher M."/>
            <person name="Ghai R."/>
            <person name="Kavagutti S V."/>
        </authorList>
    </citation>
    <scope>NUCLEOTIDE SEQUENCE</scope>
</reference>
<sequence>MASDLIDFEDGGRLGAIAALALWNSAISRPKFSTSAPDSTAGSDSRRSTSR</sequence>
<feature type="compositionally biased region" description="Polar residues" evidence="1">
    <location>
        <begin position="30"/>
        <end position="43"/>
    </location>
</feature>
<name>A0A6J7P7A0_9ZZZZ</name>